<dbReference type="Gene3D" id="1.10.10.800">
    <property type="match status" value="1"/>
</dbReference>
<dbReference type="SUPFAM" id="SSF53474">
    <property type="entry name" value="alpha/beta-Hydrolases"/>
    <property type="match status" value="1"/>
</dbReference>
<dbReference type="PANTHER" id="PTHR22946:SF9">
    <property type="entry name" value="POLYKETIDE TRANSFERASE AF380"/>
    <property type="match status" value="1"/>
</dbReference>
<comment type="caution">
    <text evidence="3">The sequence shown here is derived from an EMBL/GenBank/DDBJ whole genome shotgun (WGS) entry which is preliminary data.</text>
</comment>
<dbReference type="InterPro" id="IPR029058">
    <property type="entry name" value="AB_hydrolase_fold"/>
</dbReference>
<evidence type="ECO:0000313" key="3">
    <source>
        <dbReference type="EMBL" id="EXB03815.1"/>
    </source>
</evidence>
<dbReference type="RefSeq" id="WP_000427715.1">
    <property type="nucleotide sequence ID" value="NZ_JEWH01000072.1"/>
</dbReference>
<dbReference type="Pfam" id="PF12146">
    <property type="entry name" value="Hydrolase_4"/>
    <property type="match status" value="1"/>
</dbReference>
<sequence>MENIKFISKGITCSAWYIPATTDKYMNSRGRPCVVMANGFGGTKDTGLLNFAEPLSKAGFDTFIFDYRGFGESGGFPRQNVSYKNQREDYHAAIAAVRSLPNIDRNRIALWGTSYSGGHVLVAAAQDQKISAVISMNPATDGLAALSQICRYGGLKQLTVAVAHGLKDLAYSLLGQKAHLIPIVGQPGTAAIISTPGSEVSYKAMAGPTWRNEVCARTALEVARNRPINFAHQIKCPLLVQVGSNDQVTPPEAARKSASLANGEVKLLEYPIDHFDFYNEPWQIKILEDQINFLTQALARPRVR</sequence>
<dbReference type="AlphaFoldDB" id="A0A009HL90"/>
<evidence type="ECO:0000259" key="2">
    <source>
        <dbReference type="Pfam" id="PF12146"/>
    </source>
</evidence>
<feature type="domain" description="Serine aminopeptidase S33" evidence="2">
    <location>
        <begin position="32"/>
        <end position="266"/>
    </location>
</feature>
<name>A0A009HL90_ACIB9</name>
<protein>
    <submittedName>
        <fullName evidence="3">Dienelactone hydrolase family protein</fullName>
    </submittedName>
</protein>
<gene>
    <name evidence="3" type="ORF">J512_3735</name>
</gene>
<accession>A0A009HL90</accession>
<proteinExistence type="predicted"/>
<reference evidence="3 4" key="1">
    <citation type="submission" date="2014-02" db="EMBL/GenBank/DDBJ databases">
        <title>Comparative genomics and transcriptomics to identify genetic mechanisms underlying the emergence of carbapenem resistant Acinetobacter baumannii (CRAb).</title>
        <authorList>
            <person name="Harris A.D."/>
            <person name="Johnson K.J."/>
            <person name="George J."/>
            <person name="Shefchek K."/>
            <person name="Daugherty S.C."/>
            <person name="Parankush S."/>
            <person name="Sadzewicz L."/>
            <person name="Tallon L."/>
            <person name="Sengamalay N."/>
            <person name="Hazen T.H."/>
            <person name="Rasko D.A."/>
        </authorList>
    </citation>
    <scope>NUCLEOTIDE SEQUENCE [LARGE SCALE GENOMIC DNA]</scope>
    <source>
        <strain evidence="3 4">1295743</strain>
    </source>
</reference>
<keyword evidence="1 3" id="KW-0378">Hydrolase</keyword>
<evidence type="ECO:0000256" key="1">
    <source>
        <dbReference type="ARBA" id="ARBA00022801"/>
    </source>
</evidence>
<dbReference type="PANTHER" id="PTHR22946">
    <property type="entry name" value="DIENELACTONE HYDROLASE DOMAIN-CONTAINING PROTEIN-RELATED"/>
    <property type="match status" value="1"/>
</dbReference>
<dbReference type="InterPro" id="IPR022742">
    <property type="entry name" value="Hydrolase_4"/>
</dbReference>
<dbReference type="GO" id="GO:0052689">
    <property type="term" value="F:carboxylic ester hydrolase activity"/>
    <property type="evidence" value="ECO:0007669"/>
    <property type="project" value="UniProtKB-ARBA"/>
</dbReference>
<dbReference type="InterPro" id="IPR050261">
    <property type="entry name" value="FrsA_esterase"/>
</dbReference>
<dbReference type="PATRIC" id="fig|1310613.3.peg.3573"/>
<organism evidence="3 4">
    <name type="scientific">Acinetobacter baumannii (strain 1295743)</name>
    <dbReference type="NCBI Taxonomy" id="1310613"/>
    <lineage>
        <taxon>Bacteria</taxon>
        <taxon>Pseudomonadati</taxon>
        <taxon>Pseudomonadota</taxon>
        <taxon>Gammaproteobacteria</taxon>
        <taxon>Moraxellales</taxon>
        <taxon>Moraxellaceae</taxon>
        <taxon>Acinetobacter</taxon>
        <taxon>Acinetobacter calcoaceticus/baumannii complex</taxon>
    </lineage>
</organism>
<dbReference type="Proteomes" id="UP000020595">
    <property type="component" value="Unassembled WGS sequence"/>
</dbReference>
<evidence type="ECO:0000313" key="4">
    <source>
        <dbReference type="Proteomes" id="UP000020595"/>
    </source>
</evidence>
<dbReference type="EMBL" id="JEWH01000072">
    <property type="protein sequence ID" value="EXB03815.1"/>
    <property type="molecule type" value="Genomic_DNA"/>
</dbReference>
<dbReference type="Gene3D" id="3.40.50.1820">
    <property type="entry name" value="alpha/beta hydrolase"/>
    <property type="match status" value="1"/>
</dbReference>